<dbReference type="EMBL" id="GIKN01003164">
    <property type="protein sequence ID" value="NIE45437.1"/>
    <property type="molecule type" value="Transcribed_RNA"/>
</dbReference>
<dbReference type="AlphaFoldDB" id="A0A6G5A5Y8"/>
<accession>A0A6G5A5Y8</accession>
<reference evidence="2" key="1">
    <citation type="submission" date="2020-03" db="EMBL/GenBank/DDBJ databases">
        <title>A transcriptome and proteome of the tick Rhipicephalus microplus shaped by the genetic composition of its hosts and developmental stage.</title>
        <authorList>
            <person name="Garcia G.R."/>
            <person name="Ribeiro J.M.C."/>
            <person name="Maruyama S.R."/>
            <person name="Gardinasse L.G."/>
            <person name="Nelson K."/>
            <person name="Ferreira B.R."/>
            <person name="Andrade T.G."/>
            <person name="Santos I.K.F.M."/>
        </authorList>
    </citation>
    <scope>NUCLEOTIDE SEQUENCE</scope>
    <source>
        <strain evidence="2">NSGR</strain>
        <tissue evidence="2">Salivary glands</tissue>
    </source>
</reference>
<dbReference type="Gene3D" id="3.15.10.50">
    <property type="match status" value="1"/>
</dbReference>
<sequence length="266" mass="28780">MSLPFQNIMLMSGTVRTYNSHVFGLSHVVRTGPCFVKADRAGMRLHLDLGISNVYANSSATVIMANGKMKQHRVHFTVIVREARAILEIAQSGPTDIQVTKFKIVFLRGFKLFLKPDQPRPIFRAFLKAAEAFLDRSVRTRLEPLVRKAIDTQIKRVLVYLNRQARLRPRPRLPAQLFANVPQTIVIGSPESGRFPSEAVFGGPGMGGPGAGPLRGPGVGMTGGPSGIGAGGSENEPGYQLPAEAVVSRPLSSSRGQQKIATTKGL</sequence>
<evidence type="ECO:0000256" key="1">
    <source>
        <dbReference type="SAM" id="MobiDB-lite"/>
    </source>
</evidence>
<name>A0A6G5A5Y8_RHIMP</name>
<feature type="compositionally biased region" description="Polar residues" evidence="1">
    <location>
        <begin position="250"/>
        <end position="266"/>
    </location>
</feature>
<feature type="region of interest" description="Disordered" evidence="1">
    <location>
        <begin position="221"/>
        <end position="266"/>
    </location>
</feature>
<organism evidence="2">
    <name type="scientific">Rhipicephalus microplus</name>
    <name type="common">Cattle tick</name>
    <name type="synonym">Boophilus microplus</name>
    <dbReference type="NCBI Taxonomy" id="6941"/>
    <lineage>
        <taxon>Eukaryota</taxon>
        <taxon>Metazoa</taxon>
        <taxon>Ecdysozoa</taxon>
        <taxon>Arthropoda</taxon>
        <taxon>Chelicerata</taxon>
        <taxon>Arachnida</taxon>
        <taxon>Acari</taxon>
        <taxon>Parasitiformes</taxon>
        <taxon>Ixodida</taxon>
        <taxon>Ixodoidea</taxon>
        <taxon>Ixodidae</taxon>
        <taxon>Rhipicephalinae</taxon>
        <taxon>Rhipicephalus</taxon>
        <taxon>Boophilus</taxon>
    </lineage>
</organism>
<evidence type="ECO:0000313" key="2">
    <source>
        <dbReference type="EMBL" id="NIE45437.1"/>
    </source>
</evidence>
<dbReference type="VEuPathDB" id="VectorBase:LOC119178088"/>
<protein>
    <submittedName>
        <fullName evidence="2">Uncharacterized protein</fullName>
    </submittedName>
</protein>
<dbReference type="OrthoDB" id="6513303at2759"/>
<proteinExistence type="predicted"/>
<dbReference type="InterPro" id="IPR038602">
    <property type="entry name" value="Mite_allergen_7_sf"/>
</dbReference>
<feature type="compositionally biased region" description="Gly residues" evidence="1">
    <location>
        <begin position="221"/>
        <end position="232"/>
    </location>
</feature>